<evidence type="ECO:0000256" key="1">
    <source>
        <dbReference type="SAM" id="MobiDB-lite"/>
    </source>
</evidence>
<evidence type="ECO:0008006" key="4">
    <source>
        <dbReference type="Google" id="ProtNLM"/>
    </source>
</evidence>
<accession>A0A2S5B466</accession>
<organism evidence="2 3">
    <name type="scientific">Rhodotorula taiwanensis</name>
    <dbReference type="NCBI Taxonomy" id="741276"/>
    <lineage>
        <taxon>Eukaryota</taxon>
        <taxon>Fungi</taxon>
        <taxon>Dikarya</taxon>
        <taxon>Basidiomycota</taxon>
        <taxon>Pucciniomycotina</taxon>
        <taxon>Microbotryomycetes</taxon>
        <taxon>Sporidiobolales</taxon>
        <taxon>Sporidiobolaceae</taxon>
        <taxon>Rhodotorula</taxon>
    </lineage>
</organism>
<sequence length="1012" mass="109423">MEGIGGTSGLADPPPSEPVVDGAHVPSIAAAEPLLLRAGMTSLVDPSAPASDNDEADLASGRFEREAAAGEVLINDLALASAATPSDAPADAATLLSGDAGGTLAGNRVAASGGQEYGGPETQAGDDSQLGLITTSQLATRVEELVTSLSPVQLLAWDHFVDAAANMDAEQLRAFAQSILSDADAGKAAAAYAADPANWETTIGTDAAVEAVRGFLAGAPSVQELPIRPDESYQFMQGLGQATTVVEGLVRYPKTLKILLITLHMKGAFKAGLRLHVITTIHQATQHMSDYVAISTLVERVWGYPDAFRMTFLAQADDLTTTHDKPWECLYTSGLYLAGTTTANLTIAGSAIKMSFVKDLASAEKLAKSEERFVATRFDLRNPNSQGFRELQRRHSKDAIMRKKGMYLWNTDPEVVERAFDRHEYELSQRQILQDRLRRAEASSMYADSDVNSSALQCTLMATSADPCQISTSTGDRSEGRFVAPIVDKERRATQVLLGQFEALKPKHPKADKSKRANAAEKKAVLARLEAELTEGQRNTLQLAKTRRRSRPKITGSAGVKSDPVPRARRQDGLRHLARTFGSQVAEGAAAGATSGTDYEGDDEDTPELDAEEEEAVQRDLDAMSAPLSKEARFPASIRDQACKPQSHAAASQSSSPFEPTPNAQSGMRAASSSLDKQPRPVEAFTASSNKSLASIFDMRSFRKTPSKQLPSLACSDKASKVAAPSAVLSARSHKPPAEPMSETAQSDKMEIETDAETDSFASASSADSSADSSASTSSTDLPARKKRRKGVRWTANEEDELLRYVQGFPPPRNIKWAGLQIGEHDAKACADKFRKLPELKKRQATATASSSPWTLEQLEELKKHALSFEASSNIRWVGFSVGPHNTQACVDRWAQMPERKARREGDTRSLEKWTPAQEEELLQHVATAPISKPISWHALQIGPHNSQRCQRRWHTIFSRDATKWSAVETRSLQESTSNGCLDLAEAVRRTGHSARACACLWRKGLDKPDGA</sequence>
<feature type="compositionally biased region" description="Low complexity" evidence="1">
    <location>
        <begin position="646"/>
        <end position="656"/>
    </location>
</feature>
<evidence type="ECO:0000313" key="2">
    <source>
        <dbReference type="EMBL" id="POY71573.1"/>
    </source>
</evidence>
<evidence type="ECO:0000313" key="3">
    <source>
        <dbReference type="Proteomes" id="UP000237144"/>
    </source>
</evidence>
<feature type="compositionally biased region" description="Low complexity" evidence="1">
    <location>
        <begin position="759"/>
        <end position="781"/>
    </location>
</feature>
<proteinExistence type="predicted"/>
<feature type="region of interest" description="Disordered" evidence="1">
    <location>
        <begin position="581"/>
        <end position="618"/>
    </location>
</feature>
<keyword evidence="3" id="KW-1185">Reference proteome</keyword>
<dbReference type="Proteomes" id="UP000237144">
    <property type="component" value="Unassembled WGS sequence"/>
</dbReference>
<name>A0A2S5B466_9BASI</name>
<reference evidence="2 3" key="1">
    <citation type="journal article" date="2018" name="Front. Microbiol.">
        <title>Prospects for Fungal Bioremediation of Acidic Radioactive Waste Sites: Characterization and Genome Sequence of Rhodotorula taiwanensis MD1149.</title>
        <authorList>
            <person name="Tkavc R."/>
            <person name="Matrosova V.Y."/>
            <person name="Grichenko O.E."/>
            <person name="Gostincar C."/>
            <person name="Volpe R.P."/>
            <person name="Klimenkova P."/>
            <person name="Gaidamakova E.K."/>
            <person name="Zhou C.E."/>
            <person name="Stewart B.J."/>
            <person name="Lyman M.G."/>
            <person name="Malfatti S.A."/>
            <person name="Rubinfeld B."/>
            <person name="Courtot M."/>
            <person name="Singh J."/>
            <person name="Dalgard C.L."/>
            <person name="Hamilton T."/>
            <person name="Frey K.G."/>
            <person name="Gunde-Cimerman N."/>
            <person name="Dugan L."/>
            <person name="Daly M.J."/>
        </authorList>
    </citation>
    <scope>NUCLEOTIDE SEQUENCE [LARGE SCALE GENOMIC DNA]</scope>
    <source>
        <strain evidence="2 3">MD1149</strain>
    </source>
</reference>
<feature type="compositionally biased region" description="Acidic residues" evidence="1">
    <location>
        <begin position="599"/>
        <end position="615"/>
    </location>
</feature>
<feature type="region of interest" description="Disordered" evidence="1">
    <location>
        <begin position="640"/>
        <end position="687"/>
    </location>
</feature>
<feature type="region of interest" description="Disordered" evidence="1">
    <location>
        <begin position="1"/>
        <end position="22"/>
    </location>
</feature>
<feature type="region of interest" description="Disordered" evidence="1">
    <location>
        <begin position="542"/>
        <end position="568"/>
    </location>
</feature>
<comment type="caution">
    <text evidence="2">The sequence shown here is derived from an EMBL/GenBank/DDBJ whole genome shotgun (WGS) entry which is preliminary data.</text>
</comment>
<dbReference type="EMBL" id="PJQD01000079">
    <property type="protein sequence ID" value="POY71573.1"/>
    <property type="molecule type" value="Genomic_DNA"/>
</dbReference>
<dbReference type="AlphaFoldDB" id="A0A2S5B466"/>
<protein>
    <recommendedName>
        <fullName evidence="4">Myb-like domain-containing protein</fullName>
    </recommendedName>
</protein>
<gene>
    <name evidence="2" type="ORF">BMF94_5398</name>
</gene>
<feature type="region of interest" description="Disordered" evidence="1">
    <location>
        <begin position="726"/>
        <end position="793"/>
    </location>
</feature>
<feature type="compositionally biased region" description="Polar residues" evidence="1">
    <location>
        <begin position="662"/>
        <end position="676"/>
    </location>
</feature>